<dbReference type="SUPFAM" id="SSF50978">
    <property type="entry name" value="WD40 repeat-like"/>
    <property type="match status" value="1"/>
</dbReference>
<evidence type="ECO:0000313" key="1">
    <source>
        <dbReference type="EMBL" id="OAO17558.1"/>
    </source>
</evidence>
<accession>A0A196SKI6</accession>
<sequence length="316" mass="35673">MDPNNDRYGTYVKRRGDTIIKVYDYCVRSLFMNTEIKVACTLFADNSIAFWDSNFFALSMMENENIVDTVCILKSHIIIAEHVDETQYRLRSLSFFLETDTVVFTSQTEIIAIYPTVMGTYGFLAVTNTGTIIFFSSENESWKVESTLLLNTYVVCCDKTDSKLFLYTRNGKVLTMDLRTGSQRVYSTNVADGISVHGFSVQQKEYAVVVGKKSLIEVIDLSTERTITETIGSNYEYTHSCVCILRDGDPLLVLAGTYFNRISMSCVSLPELEKRGLLQKTGPLVSGVYSLHGFSEEYSLLACYTYGTVTPMLLEY</sequence>
<dbReference type="InterPro" id="IPR036322">
    <property type="entry name" value="WD40_repeat_dom_sf"/>
</dbReference>
<gene>
    <name evidence="1" type="ORF">AV274_0697</name>
</gene>
<dbReference type="AlphaFoldDB" id="A0A196SKI6"/>
<dbReference type="Gene3D" id="2.130.10.10">
    <property type="entry name" value="YVTN repeat-like/Quinoprotein amine dehydrogenase"/>
    <property type="match status" value="1"/>
</dbReference>
<evidence type="ECO:0000313" key="2">
    <source>
        <dbReference type="Proteomes" id="UP000078348"/>
    </source>
</evidence>
<dbReference type="InterPro" id="IPR015943">
    <property type="entry name" value="WD40/YVTN_repeat-like_dom_sf"/>
</dbReference>
<keyword evidence="2" id="KW-1185">Reference proteome</keyword>
<reference evidence="1 2" key="1">
    <citation type="submission" date="2016-05" db="EMBL/GenBank/DDBJ databases">
        <title>Nuclear genome of Blastocystis sp. subtype 1 NandII.</title>
        <authorList>
            <person name="Gentekaki E."/>
            <person name="Curtis B."/>
            <person name="Stairs C."/>
            <person name="Eme L."/>
            <person name="Herman E."/>
            <person name="Klimes V."/>
            <person name="Arias M.C."/>
            <person name="Elias M."/>
            <person name="Hilliou F."/>
            <person name="Klute M."/>
            <person name="Malik S.-B."/>
            <person name="Pightling A."/>
            <person name="Rachubinski R."/>
            <person name="Salas D."/>
            <person name="Schlacht A."/>
            <person name="Suga H."/>
            <person name="Archibald J."/>
            <person name="Ball S.G."/>
            <person name="Clark G."/>
            <person name="Dacks J."/>
            <person name="Van Der Giezen M."/>
            <person name="Tsaousis A."/>
            <person name="Roger A."/>
        </authorList>
    </citation>
    <scope>NUCLEOTIDE SEQUENCE [LARGE SCALE GENOMIC DNA]</scope>
    <source>
        <strain evidence="2">ATCC 50177 / NandII</strain>
    </source>
</reference>
<name>A0A196SKI6_BLAHN</name>
<comment type="caution">
    <text evidence="1">The sequence shown here is derived from an EMBL/GenBank/DDBJ whole genome shotgun (WGS) entry which is preliminary data.</text>
</comment>
<dbReference type="Proteomes" id="UP000078348">
    <property type="component" value="Unassembled WGS sequence"/>
</dbReference>
<organism evidence="1 2">
    <name type="scientific">Blastocystis sp. subtype 1 (strain ATCC 50177 / NandII)</name>
    <dbReference type="NCBI Taxonomy" id="478820"/>
    <lineage>
        <taxon>Eukaryota</taxon>
        <taxon>Sar</taxon>
        <taxon>Stramenopiles</taxon>
        <taxon>Bigyra</taxon>
        <taxon>Opalozoa</taxon>
        <taxon>Opalinata</taxon>
        <taxon>Blastocystidae</taxon>
        <taxon>Blastocystis</taxon>
    </lineage>
</organism>
<proteinExistence type="predicted"/>
<dbReference type="EMBL" id="LXWW01000025">
    <property type="protein sequence ID" value="OAO17558.1"/>
    <property type="molecule type" value="Genomic_DNA"/>
</dbReference>
<protein>
    <submittedName>
        <fullName evidence="1">Uncharacterized protein</fullName>
    </submittedName>
</protein>